<dbReference type="SFLD" id="SFLDS00029">
    <property type="entry name" value="Radical_SAM"/>
    <property type="match status" value="1"/>
</dbReference>
<comment type="cofactor">
    <cofactor evidence="1">
        <name>[4Fe-4S] cluster</name>
        <dbReference type="ChEBI" id="CHEBI:49883"/>
    </cofactor>
</comment>
<dbReference type="SUPFAM" id="SSF102114">
    <property type="entry name" value="Radical SAM enzymes"/>
    <property type="match status" value="1"/>
</dbReference>
<gene>
    <name evidence="7" type="ORF">C5O23_01790</name>
</gene>
<dbReference type="InterPro" id="IPR051675">
    <property type="entry name" value="Endo/Exo/Phosphatase_dom_1"/>
</dbReference>
<keyword evidence="3" id="KW-0479">Metal-binding</keyword>
<dbReference type="Gene3D" id="3.20.20.70">
    <property type="entry name" value="Aldolase class I"/>
    <property type="match status" value="1"/>
</dbReference>
<evidence type="ECO:0000256" key="3">
    <source>
        <dbReference type="ARBA" id="ARBA00022723"/>
    </source>
</evidence>
<proteinExistence type="predicted"/>
<dbReference type="NCBIfam" id="TIGR03916">
    <property type="entry name" value="rSAM_link_UDG"/>
    <property type="match status" value="1"/>
</dbReference>
<name>A0A2V1IQQ9_9BACT</name>
<protein>
    <submittedName>
        <fullName evidence="7">Putative DNA modification/repair radical SAM protein</fullName>
    </submittedName>
</protein>
<dbReference type="InterPro" id="IPR023874">
    <property type="entry name" value="DNA_rSAM_put"/>
</dbReference>
<reference evidence="8" key="1">
    <citation type="submission" date="2018-02" db="EMBL/GenBank/DDBJ databases">
        <authorList>
            <person name="Clavel T."/>
            <person name="Strowig T."/>
        </authorList>
    </citation>
    <scope>NUCLEOTIDE SEQUENCE [LARGE SCALE GENOMIC DNA]</scope>
    <source>
        <strain evidence="8">DSM 103720</strain>
    </source>
</reference>
<keyword evidence="8" id="KW-1185">Reference proteome</keyword>
<dbReference type="SUPFAM" id="SSF47781">
    <property type="entry name" value="RuvA domain 2-like"/>
    <property type="match status" value="1"/>
</dbReference>
<keyword evidence="4" id="KW-0408">Iron</keyword>
<dbReference type="InterPro" id="IPR013785">
    <property type="entry name" value="Aldolase_TIM"/>
</dbReference>
<comment type="caution">
    <text evidence="7">The sequence shown here is derived from an EMBL/GenBank/DDBJ whole genome shotgun (WGS) entry which is preliminary data.</text>
</comment>
<sequence length="419" mass="47450">MTEATLEKLKILAAAAKYDVSCSSSGTVRRNDGKGVGNTVGGVGICHSFAADGRCIALLKVMLTNYCMYDCAYCINRRSNDIPRATLSVSEVVDITMEFYRRNYIEGLFLSSGVVRNPDYTMERIARIAKDLRRIHRFNGYIHLKSIPGASRELVNEAGRYADRMSVNIEIPREQSLKYLAPEKDHKSVYEPMGFIRQGVLQCQEDKKKMRHVPRFVPGGQSTQMIVGASPDTDRDILLTSSALYSMPTMRRVYYSGYVSVNQYDSRLPALKQPPLVRENRLYQADWLMRFYQFKAEEIADESNPNLDLEVDPKLGWALRHPEAFPVDINRAPYEMILRVPGIGVKSAALIFSARRYRHLNSSHLSKIGVAMKRAKYFITCGELVAPSIADTSPEYVRRLLTARKSRGENPLQLSFDFS</sequence>
<dbReference type="InterPro" id="IPR058240">
    <property type="entry name" value="rSAM_sf"/>
</dbReference>
<evidence type="ECO:0000259" key="6">
    <source>
        <dbReference type="Pfam" id="PF04055"/>
    </source>
</evidence>
<keyword evidence="5" id="KW-0411">Iron-sulfur</keyword>
<dbReference type="EMBL" id="PUEC01000003">
    <property type="protein sequence ID" value="PWB03901.1"/>
    <property type="molecule type" value="Genomic_DNA"/>
</dbReference>
<dbReference type="PANTHER" id="PTHR21180">
    <property type="entry name" value="ENDONUCLEASE/EXONUCLEASE/PHOSPHATASE FAMILY DOMAIN-CONTAINING PROTEIN 1"/>
    <property type="match status" value="1"/>
</dbReference>
<keyword evidence="2" id="KW-0949">S-adenosyl-L-methionine</keyword>
<dbReference type="InterPro" id="IPR007197">
    <property type="entry name" value="rSAM"/>
</dbReference>
<dbReference type="Pfam" id="PF04055">
    <property type="entry name" value="Radical_SAM"/>
    <property type="match status" value="1"/>
</dbReference>
<feature type="domain" description="Radical SAM core" evidence="6">
    <location>
        <begin position="63"/>
        <end position="189"/>
    </location>
</feature>
<evidence type="ECO:0000256" key="5">
    <source>
        <dbReference type="ARBA" id="ARBA00023014"/>
    </source>
</evidence>
<dbReference type="PANTHER" id="PTHR21180:SF9">
    <property type="entry name" value="TYPE II SECRETION SYSTEM PROTEIN K"/>
    <property type="match status" value="1"/>
</dbReference>
<dbReference type="InterPro" id="IPR010994">
    <property type="entry name" value="RuvA_2-like"/>
</dbReference>
<dbReference type="Proteomes" id="UP000244905">
    <property type="component" value="Unassembled WGS sequence"/>
</dbReference>
<accession>A0A2V1IQQ9</accession>
<evidence type="ECO:0000256" key="4">
    <source>
        <dbReference type="ARBA" id="ARBA00023004"/>
    </source>
</evidence>
<evidence type="ECO:0000256" key="2">
    <source>
        <dbReference type="ARBA" id="ARBA00022691"/>
    </source>
</evidence>
<dbReference type="RefSeq" id="WP_107031245.1">
    <property type="nucleotide sequence ID" value="NZ_PUEC01000003.1"/>
</dbReference>
<dbReference type="GO" id="GO:0051536">
    <property type="term" value="F:iron-sulfur cluster binding"/>
    <property type="evidence" value="ECO:0007669"/>
    <property type="project" value="UniProtKB-KW"/>
</dbReference>
<dbReference type="CDD" id="cd01335">
    <property type="entry name" value="Radical_SAM"/>
    <property type="match status" value="1"/>
</dbReference>
<dbReference type="SFLD" id="SFLDG01102">
    <property type="entry name" value="Uncharacterised_Radical_SAM_Su"/>
    <property type="match status" value="1"/>
</dbReference>
<evidence type="ECO:0000256" key="1">
    <source>
        <dbReference type="ARBA" id="ARBA00001966"/>
    </source>
</evidence>
<organism evidence="7 8">
    <name type="scientific">Duncaniella muris</name>
    <dbReference type="NCBI Taxonomy" id="2094150"/>
    <lineage>
        <taxon>Bacteria</taxon>
        <taxon>Pseudomonadati</taxon>
        <taxon>Bacteroidota</taxon>
        <taxon>Bacteroidia</taxon>
        <taxon>Bacteroidales</taxon>
        <taxon>Muribaculaceae</taxon>
        <taxon>Duncaniella</taxon>
    </lineage>
</organism>
<dbReference type="GO" id="GO:0003824">
    <property type="term" value="F:catalytic activity"/>
    <property type="evidence" value="ECO:0007669"/>
    <property type="project" value="InterPro"/>
</dbReference>
<dbReference type="GO" id="GO:0046872">
    <property type="term" value="F:metal ion binding"/>
    <property type="evidence" value="ECO:0007669"/>
    <property type="project" value="UniProtKB-KW"/>
</dbReference>
<dbReference type="AlphaFoldDB" id="A0A2V1IQQ9"/>
<evidence type="ECO:0000313" key="7">
    <source>
        <dbReference type="EMBL" id="PWB03901.1"/>
    </source>
</evidence>
<dbReference type="GeneID" id="82525081"/>
<evidence type="ECO:0000313" key="8">
    <source>
        <dbReference type="Proteomes" id="UP000244905"/>
    </source>
</evidence>